<gene>
    <name evidence="1" type="ORF">Patl1_25542</name>
</gene>
<name>A0ACC1B4Y1_9ROSI</name>
<evidence type="ECO:0000313" key="1">
    <source>
        <dbReference type="EMBL" id="KAJ0093963.1"/>
    </source>
</evidence>
<proteinExistence type="predicted"/>
<accession>A0ACC1B4Y1</accession>
<comment type="caution">
    <text evidence="1">The sequence shown here is derived from an EMBL/GenBank/DDBJ whole genome shotgun (WGS) entry which is preliminary data.</text>
</comment>
<dbReference type="Proteomes" id="UP001164250">
    <property type="component" value="Chromosome 7"/>
</dbReference>
<dbReference type="EMBL" id="CM047903">
    <property type="protein sequence ID" value="KAJ0093963.1"/>
    <property type="molecule type" value="Genomic_DNA"/>
</dbReference>
<organism evidence="1 2">
    <name type="scientific">Pistacia atlantica</name>
    <dbReference type="NCBI Taxonomy" id="434234"/>
    <lineage>
        <taxon>Eukaryota</taxon>
        <taxon>Viridiplantae</taxon>
        <taxon>Streptophyta</taxon>
        <taxon>Embryophyta</taxon>
        <taxon>Tracheophyta</taxon>
        <taxon>Spermatophyta</taxon>
        <taxon>Magnoliopsida</taxon>
        <taxon>eudicotyledons</taxon>
        <taxon>Gunneridae</taxon>
        <taxon>Pentapetalae</taxon>
        <taxon>rosids</taxon>
        <taxon>malvids</taxon>
        <taxon>Sapindales</taxon>
        <taxon>Anacardiaceae</taxon>
        <taxon>Pistacia</taxon>
    </lineage>
</organism>
<sequence length="42" mass="4830">MASKNSFTLSFNTMVHMVTIKLSSNNFLLWRSQVVPLLQCQN</sequence>
<protein>
    <submittedName>
        <fullName evidence="1">Uncharacterized protein</fullName>
    </submittedName>
</protein>
<keyword evidence="2" id="KW-1185">Reference proteome</keyword>
<reference evidence="2" key="1">
    <citation type="journal article" date="2023" name="G3 (Bethesda)">
        <title>Genome assembly and association tests identify interacting loci associated with vigor, precocity, and sex in interspecific pistachio rootstocks.</title>
        <authorList>
            <person name="Palmer W."/>
            <person name="Jacygrad E."/>
            <person name="Sagayaradj S."/>
            <person name="Cavanaugh K."/>
            <person name="Han R."/>
            <person name="Bertier L."/>
            <person name="Beede B."/>
            <person name="Kafkas S."/>
            <person name="Golino D."/>
            <person name="Preece J."/>
            <person name="Michelmore R."/>
        </authorList>
    </citation>
    <scope>NUCLEOTIDE SEQUENCE [LARGE SCALE GENOMIC DNA]</scope>
</reference>
<evidence type="ECO:0000313" key="2">
    <source>
        <dbReference type="Proteomes" id="UP001164250"/>
    </source>
</evidence>